<dbReference type="OrthoDB" id="1523296at2"/>
<gene>
    <name evidence="1" type="primary">tssG</name>
    <name evidence="1" type="ORF">EZJ19_00455</name>
</gene>
<protein>
    <submittedName>
        <fullName evidence="1">Type VI secretion system baseplate subunit TssG</fullName>
    </submittedName>
</protein>
<organism evidence="1 2">
    <name type="scientific">Parasulfuritortus cantonensis</name>
    <dbReference type="NCBI Taxonomy" id="2528202"/>
    <lineage>
        <taxon>Bacteria</taxon>
        <taxon>Pseudomonadati</taxon>
        <taxon>Pseudomonadota</taxon>
        <taxon>Betaproteobacteria</taxon>
        <taxon>Nitrosomonadales</taxon>
        <taxon>Thiobacillaceae</taxon>
        <taxon>Parasulfuritortus</taxon>
    </lineage>
</organism>
<evidence type="ECO:0000313" key="2">
    <source>
        <dbReference type="Proteomes" id="UP000295443"/>
    </source>
</evidence>
<accession>A0A4R1BRP0</accession>
<evidence type="ECO:0000313" key="1">
    <source>
        <dbReference type="EMBL" id="TCJ20400.1"/>
    </source>
</evidence>
<dbReference type="RefSeq" id="WP_131444338.1">
    <property type="nucleotide sequence ID" value="NZ_SJZB01000001.1"/>
</dbReference>
<name>A0A4R1BRP0_9PROT</name>
<dbReference type="EMBL" id="SJZB01000001">
    <property type="protein sequence ID" value="TCJ20400.1"/>
    <property type="molecule type" value="Genomic_DNA"/>
</dbReference>
<dbReference type="Proteomes" id="UP000295443">
    <property type="component" value="Unassembled WGS sequence"/>
</dbReference>
<dbReference type="Pfam" id="PF06996">
    <property type="entry name" value="T6SS_TssG"/>
    <property type="match status" value="1"/>
</dbReference>
<dbReference type="InterPro" id="IPR010732">
    <property type="entry name" value="T6SS_TssG-like"/>
</dbReference>
<sequence>MAGETRTASGAVDLLGHLAENPYAFGFFQAMRRIELADPAKPRIGTSKRLKDDLVRFAQEPSLAFAPSTLRALEPAHDGHPARLLVSFLGLLGPNGPLPLHLTEFARDRQRNQGDPTLVRFLDVFHHRLLSLFYRAWARSQPTVSLDRPADDAFGHYLGAFGGLGMESLRGRDSVPDYAKIAFTGLFARQVRNAGSLEVMLASYFRVPVRIEQCRGHWLELPRETRTSLSRGDPNARLGVTAVAGERVWDVQSKFLIVLGPLTLADYQRFLPGQTSLRRLADWIRNYVGYEFDWDLNLVLKKDEVPRLQLGVGGGLGWLAWLGERRAGRDADDMWLCGGLSVDRT</sequence>
<comment type="caution">
    <text evidence="1">The sequence shown here is derived from an EMBL/GenBank/DDBJ whole genome shotgun (WGS) entry which is preliminary data.</text>
</comment>
<dbReference type="NCBIfam" id="TIGR03347">
    <property type="entry name" value="VI_chp_1"/>
    <property type="match status" value="1"/>
</dbReference>
<proteinExistence type="predicted"/>
<reference evidence="1 2" key="1">
    <citation type="submission" date="2019-03" db="EMBL/GenBank/DDBJ databases">
        <title>Genome sequence of Thiobacillaceae bacterium LSR1, a sulfur-oxidizing bacterium isolated from freshwater sediment.</title>
        <authorList>
            <person name="Li S."/>
        </authorList>
    </citation>
    <scope>NUCLEOTIDE SEQUENCE [LARGE SCALE GENOMIC DNA]</scope>
    <source>
        <strain evidence="1 2">LSR1</strain>
    </source>
</reference>
<dbReference type="PANTHER" id="PTHR35564">
    <property type="match status" value="1"/>
</dbReference>
<keyword evidence="2" id="KW-1185">Reference proteome</keyword>
<dbReference type="AlphaFoldDB" id="A0A4R1BRP0"/>
<dbReference type="PANTHER" id="PTHR35564:SF4">
    <property type="entry name" value="CYTOPLASMIC PROTEIN"/>
    <property type="match status" value="1"/>
</dbReference>